<gene>
    <name evidence="1" type="ORF">LOK49_LG07G00240</name>
</gene>
<keyword evidence="2" id="KW-1185">Reference proteome</keyword>
<dbReference type="Proteomes" id="UP001060215">
    <property type="component" value="Chromosome 7"/>
</dbReference>
<organism evidence="1 2">
    <name type="scientific">Camellia lanceoleosa</name>
    <dbReference type="NCBI Taxonomy" id="1840588"/>
    <lineage>
        <taxon>Eukaryota</taxon>
        <taxon>Viridiplantae</taxon>
        <taxon>Streptophyta</taxon>
        <taxon>Embryophyta</taxon>
        <taxon>Tracheophyta</taxon>
        <taxon>Spermatophyta</taxon>
        <taxon>Magnoliopsida</taxon>
        <taxon>eudicotyledons</taxon>
        <taxon>Gunneridae</taxon>
        <taxon>Pentapetalae</taxon>
        <taxon>asterids</taxon>
        <taxon>Ericales</taxon>
        <taxon>Theaceae</taxon>
        <taxon>Camellia</taxon>
    </lineage>
</organism>
<comment type="caution">
    <text evidence="1">The sequence shown here is derived from an EMBL/GenBank/DDBJ whole genome shotgun (WGS) entry which is preliminary data.</text>
</comment>
<evidence type="ECO:0000313" key="1">
    <source>
        <dbReference type="EMBL" id="KAI8007768.1"/>
    </source>
</evidence>
<proteinExistence type="predicted"/>
<evidence type="ECO:0000313" key="2">
    <source>
        <dbReference type="Proteomes" id="UP001060215"/>
    </source>
</evidence>
<name>A0ACC0H4M8_9ERIC</name>
<protein>
    <submittedName>
        <fullName evidence="1">Uncharacterized protein</fullName>
    </submittedName>
</protein>
<accession>A0ACC0H4M8</accession>
<dbReference type="EMBL" id="CM045764">
    <property type="protein sequence ID" value="KAI8007768.1"/>
    <property type="molecule type" value="Genomic_DNA"/>
</dbReference>
<sequence>MFRGRLLFAADYISLLVHVLFCVNCCNSSSCGDIHNISFPFRLNSDPVDNCGYKYVELECENNRREDKEEVEKEESEVRHRRKSIHTFWSEATILLIGQMLQTYAASTCFFPTRPFQLPDGRLRNMTSLLEVHNALADGFDLYWDVYSYEYCRLQAHCSSNYTQNVTAAV</sequence>
<reference evidence="1 2" key="1">
    <citation type="journal article" date="2022" name="Plant J.">
        <title>Chromosome-level genome of Camellia lanceoleosa provides a valuable resource for understanding genome evolution and self-incompatibility.</title>
        <authorList>
            <person name="Gong W."/>
            <person name="Xiao S."/>
            <person name="Wang L."/>
            <person name="Liao Z."/>
            <person name="Chang Y."/>
            <person name="Mo W."/>
            <person name="Hu G."/>
            <person name="Li W."/>
            <person name="Zhao G."/>
            <person name="Zhu H."/>
            <person name="Hu X."/>
            <person name="Ji K."/>
            <person name="Xiang X."/>
            <person name="Song Q."/>
            <person name="Yuan D."/>
            <person name="Jin S."/>
            <person name="Zhang L."/>
        </authorList>
    </citation>
    <scope>NUCLEOTIDE SEQUENCE [LARGE SCALE GENOMIC DNA]</scope>
    <source>
        <strain evidence="1">SQ_2022a</strain>
    </source>
</reference>